<evidence type="ECO:0000313" key="1">
    <source>
        <dbReference type="EMBL" id="KAJ7551509.1"/>
    </source>
</evidence>
<proteinExistence type="predicted"/>
<organism evidence="1 2">
    <name type="scientific">Diphasiastrum complanatum</name>
    <name type="common">Issler's clubmoss</name>
    <name type="synonym">Lycopodium complanatum</name>
    <dbReference type="NCBI Taxonomy" id="34168"/>
    <lineage>
        <taxon>Eukaryota</taxon>
        <taxon>Viridiplantae</taxon>
        <taxon>Streptophyta</taxon>
        <taxon>Embryophyta</taxon>
        <taxon>Tracheophyta</taxon>
        <taxon>Lycopodiopsida</taxon>
        <taxon>Lycopodiales</taxon>
        <taxon>Lycopodiaceae</taxon>
        <taxon>Lycopodioideae</taxon>
        <taxon>Diphasiastrum</taxon>
    </lineage>
</organism>
<keyword evidence="2" id="KW-1185">Reference proteome</keyword>
<protein>
    <submittedName>
        <fullName evidence="1">Uncharacterized protein</fullName>
    </submittedName>
</protein>
<evidence type="ECO:0000313" key="2">
    <source>
        <dbReference type="Proteomes" id="UP001162992"/>
    </source>
</evidence>
<sequence>MPGMAAQPPYHYVAKYREVHIEDPDLYDLDQLQLLVDNDSKQVKTLGKGGFGSILFAHLPKRIDTHMKPYELLSSLKVQNSVWPYNRFEQMEALEKVDPPHTQVLVAVKRMSECAPELMESLIREASRLRNLWVSRNVVKVYGIVQNQELESPCIVMDIVHGCNINAFMRPYSISSSEFVEAGFSEMDRHNRLIWTLDQTLWWKKKLEIFRELIFSLMLCHNQGIFHGDLKGKNVLLDQFLIPKLAKFRIELHAKKRLGLLRIFRWISFLGFPRNL</sequence>
<comment type="caution">
    <text evidence="1">The sequence shown here is derived from an EMBL/GenBank/DDBJ whole genome shotgun (WGS) entry which is preliminary data.</text>
</comment>
<accession>A0ACC2DB91</accession>
<dbReference type="EMBL" id="CM055097">
    <property type="protein sequence ID" value="KAJ7551509.1"/>
    <property type="molecule type" value="Genomic_DNA"/>
</dbReference>
<dbReference type="Proteomes" id="UP001162992">
    <property type="component" value="Chromosome 6"/>
</dbReference>
<reference evidence="2" key="1">
    <citation type="journal article" date="2024" name="Proc. Natl. Acad. Sci. U.S.A.">
        <title>Extraordinary preservation of gene collinearity over three hundred million years revealed in homosporous lycophytes.</title>
        <authorList>
            <person name="Li C."/>
            <person name="Wickell D."/>
            <person name="Kuo L.Y."/>
            <person name="Chen X."/>
            <person name="Nie B."/>
            <person name="Liao X."/>
            <person name="Peng D."/>
            <person name="Ji J."/>
            <person name="Jenkins J."/>
            <person name="Williams M."/>
            <person name="Shu S."/>
            <person name="Plott C."/>
            <person name="Barry K."/>
            <person name="Rajasekar S."/>
            <person name="Grimwood J."/>
            <person name="Han X."/>
            <person name="Sun S."/>
            <person name="Hou Z."/>
            <person name="He W."/>
            <person name="Dai G."/>
            <person name="Sun C."/>
            <person name="Schmutz J."/>
            <person name="Leebens-Mack J.H."/>
            <person name="Li F.W."/>
            <person name="Wang L."/>
        </authorList>
    </citation>
    <scope>NUCLEOTIDE SEQUENCE [LARGE SCALE GENOMIC DNA]</scope>
    <source>
        <strain evidence="2">cv. PW_Plant_1</strain>
    </source>
</reference>
<gene>
    <name evidence="1" type="ORF">O6H91_06G018300</name>
</gene>
<name>A0ACC2DB91_DIPCM</name>